<evidence type="ECO:0000256" key="12">
    <source>
        <dbReference type="SAM" id="MobiDB-lite"/>
    </source>
</evidence>
<dbReference type="Proteomes" id="UP001336250">
    <property type="component" value="Unassembled WGS sequence"/>
</dbReference>
<keyword evidence="7 15" id="KW-0328">Glycosyltransferase</keyword>
<evidence type="ECO:0000256" key="2">
    <source>
        <dbReference type="ARBA" id="ARBA00005001"/>
    </source>
</evidence>
<evidence type="ECO:0000256" key="5">
    <source>
        <dbReference type="ARBA" id="ARBA00022475"/>
    </source>
</evidence>
<dbReference type="NCBIfam" id="NF003958">
    <property type="entry name" value="PRK05454.2-1"/>
    <property type="match status" value="1"/>
</dbReference>
<feature type="transmembrane region" description="Helical" evidence="13">
    <location>
        <begin position="62"/>
        <end position="78"/>
    </location>
</feature>
<evidence type="ECO:0000256" key="10">
    <source>
        <dbReference type="ARBA" id="ARBA00022989"/>
    </source>
</evidence>
<comment type="subcellular location">
    <subcellularLocation>
        <location evidence="1">Cell inner membrane</location>
        <topology evidence="1">Multi-pass membrane protein</topology>
    </subcellularLocation>
</comment>
<dbReference type="RefSeq" id="WP_332293055.1">
    <property type="nucleotide sequence ID" value="NZ_JAZIBG010000056.1"/>
</dbReference>
<dbReference type="InterPro" id="IPR050321">
    <property type="entry name" value="Glycosyltr_2/OpgH_subfam"/>
</dbReference>
<comment type="caution">
    <text evidence="15">The sequence shown here is derived from an EMBL/GenBank/DDBJ whole genome shotgun (WGS) entry which is preliminary data.</text>
</comment>
<dbReference type="SUPFAM" id="SSF53448">
    <property type="entry name" value="Nucleotide-diphospho-sugar transferases"/>
    <property type="match status" value="1"/>
</dbReference>
<feature type="transmembrane region" description="Helical" evidence="13">
    <location>
        <begin position="454"/>
        <end position="475"/>
    </location>
</feature>
<keyword evidence="5" id="KW-1003">Cell membrane</keyword>
<evidence type="ECO:0000256" key="13">
    <source>
        <dbReference type="SAM" id="Phobius"/>
    </source>
</evidence>
<evidence type="ECO:0000256" key="11">
    <source>
        <dbReference type="ARBA" id="ARBA00023136"/>
    </source>
</evidence>
<sequence>MADSDLPQRASTAPPLRRGSMSPRPWFGVLRGLAWALWPGVQRFPADRSSPWRAAADRRRTVFLWSVLSVSGLATWLLPSSDAPLDALHVVQTGLFALLFAWLSAGFITALMGFKVTLFGDKHALSLPDPRMPLDRSARTALIMPICNEDIDTVFSGLRKTCESLARTGALDLFDVYVLSDSSDPAIRDAEVQAWRELRRTLGDDGEPLAGEGRIFYRWRKRRTKRKAGNVADFCRRWGRNYRYMVVLDADSTMTGETLVQMVRMMEAHPKTGILQTLPRTEGHSTLHARTQQFASAVTGRLFALGLAYWQLGESHYWGHNAILRIEPFMKHCALAPIQGSGGLSGEILSHDFVEAALMRRAGYEVWLAPSLEGSFEQQPTNLLDELQRDRRWCQGNLQNFRLIAEPGWQPVHRAMFLTGAVSYVVAPVWLAFVGVGVWRAATNPAGTMDMPGLLGAAAGPAAAVWALTLTLLLLPRALGVFSVLLRGDQGRFGGTAQLLKSSVAELFLSALQAPVRMLAHTSFVIGGLTGLKLQWKSPPRDAESLGWRDAFTRLAPMLLPALALACAALLADANIVWMLVPLLLATPLVVFGSRDQAGQGGRLPGMLLTPVEHEVQVRRGLMPPAGVSRARAARRPAAAVRTAPRVQRPASAAATLSRWPARVGLAFVPAVLALTVLTPQPLATSPEPPRVVAEMDTRYAERVAPKRVVRTASAGTPRADDRANKDTAPLAAPTVPLPAAMVDS</sequence>
<feature type="transmembrane region" description="Helical" evidence="13">
    <location>
        <begin position="421"/>
        <end position="442"/>
    </location>
</feature>
<keyword evidence="11 13" id="KW-0472">Membrane</keyword>
<comment type="pathway">
    <text evidence="2">Glycan metabolism; osmoregulated periplasmic glucan (OPG) biosynthesis.</text>
</comment>
<name>A0AAW9QBV3_9BURK</name>
<dbReference type="NCBIfam" id="NF003960">
    <property type="entry name" value="PRK05454.2-3"/>
    <property type="match status" value="1"/>
</dbReference>
<keyword evidence="10 13" id="KW-1133">Transmembrane helix</keyword>
<dbReference type="PANTHER" id="PTHR43867:SF5">
    <property type="entry name" value="GLUCANS BIOSYNTHESIS GLUCOSYLTRANSFERASE H"/>
    <property type="match status" value="1"/>
</dbReference>
<dbReference type="InterPro" id="IPR029044">
    <property type="entry name" value="Nucleotide-diphossugar_trans"/>
</dbReference>
<proteinExistence type="inferred from homology"/>
<dbReference type="Pfam" id="PF13632">
    <property type="entry name" value="Glyco_trans_2_3"/>
    <property type="match status" value="1"/>
</dbReference>
<feature type="region of interest" description="Disordered" evidence="12">
    <location>
        <begin position="705"/>
        <end position="745"/>
    </location>
</feature>
<dbReference type="GO" id="GO:0005886">
    <property type="term" value="C:plasma membrane"/>
    <property type="evidence" value="ECO:0007669"/>
    <property type="project" value="UniProtKB-SubCell"/>
</dbReference>
<dbReference type="AlphaFoldDB" id="A0AAW9QBV3"/>
<dbReference type="CDD" id="cd04191">
    <property type="entry name" value="Glucan_BSP_MdoH"/>
    <property type="match status" value="1"/>
</dbReference>
<comment type="similarity">
    <text evidence="3">Belongs to the glycosyltransferase 2 family. OpgH subfamily.</text>
</comment>
<evidence type="ECO:0000313" key="15">
    <source>
        <dbReference type="EMBL" id="MEF7617291.1"/>
    </source>
</evidence>
<evidence type="ECO:0000256" key="1">
    <source>
        <dbReference type="ARBA" id="ARBA00004429"/>
    </source>
</evidence>
<evidence type="ECO:0000256" key="3">
    <source>
        <dbReference type="ARBA" id="ARBA00009337"/>
    </source>
</evidence>
<keyword evidence="8 15" id="KW-0808">Transferase</keyword>
<evidence type="ECO:0000259" key="14">
    <source>
        <dbReference type="Pfam" id="PF13632"/>
    </source>
</evidence>
<feature type="transmembrane region" description="Helical" evidence="13">
    <location>
        <begin position="90"/>
        <end position="114"/>
    </location>
</feature>
<evidence type="ECO:0000256" key="6">
    <source>
        <dbReference type="ARBA" id="ARBA00022519"/>
    </source>
</evidence>
<reference evidence="15 16" key="1">
    <citation type="submission" date="2024-02" db="EMBL/GenBank/DDBJ databases">
        <title>Genome sequence of Aquincola sp. MAHUQ-54.</title>
        <authorList>
            <person name="Huq M.A."/>
        </authorList>
    </citation>
    <scope>NUCLEOTIDE SEQUENCE [LARGE SCALE GENOMIC DNA]</scope>
    <source>
        <strain evidence="15 16">MAHUQ-54</strain>
    </source>
</reference>
<evidence type="ECO:0000256" key="7">
    <source>
        <dbReference type="ARBA" id="ARBA00022676"/>
    </source>
</evidence>
<protein>
    <recommendedName>
        <fullName evidence="4">Glucans biosynthesis glucosyltransferase H</fullName>
    </recommendedName>
</protein>
<feature type="domain" description="Glycosyltransferase 2-like" evidence="14">
    <location>
        <begin position="246"/>
        <end position="469"/>
    </location>
</feature>
<accession>A0AAW9QBV3</accession>
<organism evidence="15 16">
    <name type="scientific">Aquincola agrisoli</name>
    <dbReference type="NCBI Taxonomy" id="3119538"/>
    <lineage>
        <taxon>Bacteria</taxon>
        <taxon>Pseudomonadati</taxon>
        <taxon>Pseudomonadota</taxon>
        <taxon>Betaproteobacteria</taxon>
        <taxon>Burkholderiales</taxon>
        <taxon>Sphaerotilaceae</taxon>
        <taxon>Aquincola</taxon>
    </lineage>
</organism>
<dbReference type="NCBIfam" id="NF003962">
    <property type="entry name" value="PRK05454.2-5"/>
    <property type="match status" value="1"/>
</dbReference>
<dbReference type="GO" id="GO:0016758">
    <property type="term" value="F:hexosyltransferase activity"/>
    <property type="evidence" value="ECO:0007669"/>
    <property type="project" value="TreeGrafter"/>
</dbReference>
<keyword evidence="9 13" id="KW-0812">Transmembrane</keyword>
<evidence type="ECO:0000256" key="8">
    <source>
        <dbReference type="ARBA" id="ARBA00022679"/>
    </source>
</evidence>
<gene>
    <name evidence="15" type="primary">mdoH</name>
    <name evidence="15" type="ORF">V4F39_25495</name>
</gene>
<evidence type="ECO:0000313" key="16">
    <source>
        <dbReference type="Proteomes" id="UP001336250"/>
    </source>
</evidence>
<keyword evidence="6" id="KW-0997">Cell inner membrane</keyword>
<dbReference type="Gene3D" id="3.90.550.10">
    <property type="entry name" value="Spore Coat Polysaccharide Biosynthesis Protein SpsA, Chain A"/>
    <property type="match status" value="1"/>
</dbReference>
<evidence type="ECO:0000256" key="9">
    <source>
        <dbReference type="ARBA" id="ARBA00022692"/>
    </source>
</evidence>
<dbReference type="EMBL" id="JAZIBG010000056">
    <property type="protein sequence ID" value="MEF7617291.1"/>
    <property type="molecule type" value="Genomic_DNA"/>
</dbReference>
<keyword evidence="16" id="KW-1185">Reference proteome</keyword>
<evidence type="ECO:0000256" key="4">
    <source>
        <dbReference type="ARBA" id="ARBA00020585"/>
    </source>
</evidence>
<dbReference type="PANTHER" id="PTHR43867">
    <property type="entry name" value="CELLULOSE SYNTHASE CATALYTIC SUBUNIT A [UDP-FORMING]"/>
    <property type="match status" value="1"/>
</dbReference>
<dbReference type="InterPro" id="IPR001173">
    <property type="entry name" value="Glyco_trans_2-like"/>
</dbReference>
<feature type="transmembrane region" description="Helical" evidence="13">
    <location>
        <begin position="551"/>
        <end position="571"/>
    </location>
</feature>
<feature type="compositionally biased region" description="Low complexity" evidence="12">
    <location>
        <begin position="728"/>
        <end position="745"/>
    </location>
</feature>